<gene>
    <name evidence="2" type="ORF">SY89_02453</name>
</gene>
<feature type="compositionally biased region" description="Polar residues" evidence="1">
    <location>
        <begin position="92"/>
        <end position="108"/>
    </location>
</feature>
<dbReference type="STRING" id="699431.SY89_02453"/>
<protein>
    <submittedName>
        <fullName evidence="2">Uncharacterized protein</fullName>
    </submittedName>
</protein>
<evidence type="ECO:0000313" key="3">
    <source>
        <dbReference type="Proteomes" id="UP000050535"/>
    </source>
</evidence>
<name>A0A0P7H0K8_9EURY</name>
<evidence type="ECO:0000256" key="1">
    <source>
        <dbReference type="SAM" id="MobiDB-lite"/>
    </source>
</evidence>
<dbReference type="EMBL" id="LGUC01000001">
    <property type="protein sequence ID" value="KPN31704.1"/>
    <property type="molecule type" value="Genomic_DNA"/>
</dbReference>
<reference evidence="3" key="1">
    <citation type="submission" date="2013-11" db="EMBL/GenBank/DDBJ databases">
        <authorList>
            <person name="Hoang H.T."/>
            <person name="Killian M.L."/>
            <person name="Madson D.M."/>
            <person name="Arruda P.H.E."/>
            <person name="Sun D."/>
            <person name="Schwartz K.J."/>
            <person name="Yoon K."/>
        </authorList>
    </citation>
    <scope>NUCLEOTIDE SEQUENCE [LARGE SCALE GENOMIC DNA]</scope>
    <source>
        <strain evidence="3">CDK2</strain>
    </source>
</reference>
<proteinExistence type="predicted"/>
<dbReference type="SUPFAM" id="SSF53649">
    <property type="entry name" value="Alkaline phosphatase-like"/>
    <property type="match status" value="1"/>
</dbReference>
<organism evidence="2 3">
    <name type="scientific">Halolamina pelagica</name>
    <dbReference type="NCBI Taxonomy" id="699431"/>
    <lineage>
        <taxon>Archaea</taxon>
        <taxon>Methanobacteriati</taxon>
        <taxon>Methanobacteriota</taxon>
        <taxon>Stenosarchaea group</taxon>
        <taxon>Halobacteria</taxon>
        <taxon>Halobacteriales</taxon>
        <taxon>Haloferacaceae</taxon>
    </lineage>
</organism>
<evidence type="ECO:0000313" key="2">
    <source>
        <dbReference type="EMBL" id="KPN31704.1"/>
    </source>
</evidence>
<accession>A0A0P7H0K8</accession>
<dbReference type="Gene3D" id="3.40.720.10">
    <property type="entry name" value="Alkaline Phosphatase, subunit A"/>
    <property type="match status" value="1"/>
</dbReference>
<keyword evidence="3" id="KW-1185">Reference proteome</keyword>
<feature type="region of interest" description="Disordered" evidence="1">
    <location>
        <begin position="1"/>
        <end position="30"/>
    </location>
</feature>
<sequence>MTDLLGVDVPAAWTGSSVAPSVLDGEEPADEPVVSVTVRGEEVTSQPIPRSLDDGDLLVSVRGRDWTYVENVTADDAGDAEATELYHRPDDPTQQTNLATDPTPSRRT</sequence>
<comment type="caution">
    <text evidence="2">The sequence shown here is derived from an EMBL/GenBank/DDBJ whole genome shotgun (WGS) entry which is preliminary data.</text>
</comment>
<dbReference type="InterPro" id="IPR017850">
    <property type="entry name" value="Alkaline_phosphatase_core_sf"/>
</dbReference>
<dbReference type="AlphaFoldDB" id="A0A0P7H0K8"/>
<feature type="region of interest" description="Disordered" evidence="1">
    <location>
        <begin position="73"/>
        <end position="108"/>
    </location>
</feature>
<dbReference type="Proteomes" id="UP000050535">
    <property type="component" value="Unassembled WGS sequence"/>
</dbReference>
<dbReference type="PATRIC" id="fig|699431.3.peg.2519"/>